<evidence type="ECO:0000256" key="4">
    <source>
        <dbReference type="ARBA" id="ARBA00022801"/>
    </source>
</evidence>
<dbReference type="SUPFAM" id="SSF116842">
    <property type="entry name" value="XseB-like"/>
    <property type="match status" value="1"/>
</dbReference>
<evidence type="ECO:0000313" key="8">
    <source>
        <dbReference type="Proteomes" id="UP000439994"/>
    </source>
</evidence>
<keyword evidence="4 6" id="KW-0378">Hydrolase</keyword>
<evidence type="ECO:0000256" key="2">
    <source>
        <dbReference type="ARBA" id="ARBA00022490"/>
    </source>
</evidence>
<dbReference type="GO" id="GO:0009318">
    <property type="term" value="C:exodeoxyribonuclease VII complex"/>
    <property type="evidence" value="ECO:0007669"/>
    <property type="project" value="UniProtKB-UniRule"/>
</dbReference>
<comment type="caution">
    <text evidence="7">The sequence shown here is derived from an EMBL/GenBank/DDBJ whole genome shotgun (WGS) entry which is preliminary data.</text>
</comment>
<protein>
    <recommendedName>
        <fullName evidence="6">Exodeoxyribonuclease 7 small subunit</fullName>
        <ecNumber evidence="6">3.1.11.6</ecNumber>
    </recommendedName>
    <alternativeName>
        <fullName evidence="6">Exodeoxyribonuclease VII small subunit</fullName>
        <shortName evidence="6">Exonuclease VII small subunit</shortName>
    </alternativeName>
</protein>
<dbReference type="EC" id="3.1.11.6" evidence="6"/>
<keyword evidence="5 6" id="KW-0269">Exonuclease</keyword>
<evidence type="ECO:0000256" key="3">
    <source>
        <dbReference type="ARBA" id="ARBA00022722"/>
    </source>
</evidence>
<dbReference type="GO" id="GO:0005829">
    <property type="term" value="C:cytosol"/>
    <property type="evidence" value="ECO:0007669"/>
    <property type="project" value="TreeGrafter"/>
</dbReference>
<dbReference type="GO" id="GO:0008855">
    <property type="term" value="F:exodeoxyribonuclease VII activity"/>
    <property type="evidence" value="ECO:0007669"/>
    <property type="project" value="UniProtKB-UniRule"/>
</dbReference>
<keyword evidence="3 6" id="KW-0540">Nuclease</keyword>
<dbReference type="OrthoDB" id="5591562at2"/>
<dbReference type="NCBIfam" id="NF002140">
    <property type="entry name" value="PRK00977.1-4"/>
    <property type="match status" value="1"/>
</dbReference>
<comment type="subcellular location">
    <subcellularLocation>
        <location evidence="6">Cytoplasm</location>
    </subcellularLocation>
</comment>
<dbReference type="InterPro" id="IPR003761">
    <property type="entry name" value="Exonuc_VII_S"/>
</dbReference>
<proteinExistence type="inferred from homology"/>
<dbReference type="HAMAP" id="MF_00337">
    <property type="entry name" value="Exonuc_7_S"/>
    <property type="match status" value="1"/>
</dbReference>
<gene>
    <name evidence="6" type="primary">xseB</name>
    <name evidence="7" type="ORF">GNP35_03175</name>
</gene>
<comment type="catalytic activity">
    <reaction evidence="6">
        <text>Exonucleolytic cleavage in either 5'- to 3'- or 3'- to 5'-direction to yield nucleoside 5'-phosphates.</text>
        <dbReference type="EC" id="3.1.11.6"/>
    </reaction>
</comment>
<keyword evidence="8" id="KW-1185">Reference proteome</keyword>
<dbReference type="PANTHER" id="PTHR34137:SF1">
    <property type="entry name" value="EXODEOXYRIBONUCLEASE 7 SMALL SUBUNIT"/>
    <property type="match status" value="1"/>
</dbReference>
<dbReference type="AlphaFoldDB" id="A0A6N8F926"/>
<dbReference type="NCBIfam" id="TIGR01280">
    <property type="entry name" value="xseB"/>
    <property type="match status" value="1"/>
</dbReference>
<dbReference type="Proteomes" id="UP000439994">
    <property type="component" value="Unassembled WGS sequence"/>
</dbReference>
<dbReference type="RefSeq" id="WP_155694422.1">
    <property type="nucleotide sequence ID" value="NZ_WOCD01000001.1"/>
</dbReference>
<name>A0A6N8F926_9GAMM</name>
<dbReference type="Gene3D" id="1.10.287.1040">
    <property type="entry name" value="Exonuclease VII, small subunit"/>
    <property type="match status" value="1"/>
</dbReference>
<dbReference type="EMBL" id="WOCD01000001">
    <property type="protein sequence ID" value="MUH71587.1"/>
    <property type="molecule type" value="Genomic_DNA"/>
</dbReference>
<dbReference type="PANTHER" id="PTHR34137">
    <property type="entry name" value="EXODEOXYRIBONUCLEASE 7 SMALL SUBUNIT"/>
    <property type="match status" value="1"/>
</dbReference>
<evidence type="ECO:0000313" key="7">
    <source>
        <dbReference type="EMBL" id="MUH71587.1"/>
    </source>
</evidence>
<reference evidence="7 8" key="1">
    <citation type="submission" date="2019-11" db="EMBL/GenBank/DDBJ databases">
        <title>P. haliotis isolates from Z. marina roots.</title>
        <authorList>
            <person name="Cohen M."/>
            <person name="Jospin G."/>
            <person name="Eisen J.A."/>
            <person name="Coil D.A."/>
        </authorList>
    </citation>
    <scope>NUCLEOTIDE SEQUENCE [LARGE SCALE GENOMIC DNA]</scope>
    <source>
        <strain evidence="7 8">UCD-MCMsp1aY</strain>
    </source>
</reference>
<keyword evidence="2 6" id="KW-0963">Cytoplasm</keyword>
<dbReference type="InterPro" id="IPR037004">
    <property type="entry name" value="Exonuc_VII_ssu_sf"/>
</dbReference>
<evidence type="ECO:0000256" key="6">
    <source>
        <dbReference type="HAMAP-Rule" id="MF_00337"/>
    </source>
</evidence>
<dbReference type="GO" id="GO:0006308">
    <property type="term" value="P:DNA catabolic process"/>
    <property type="evidence" value="ECO:0007669"/>
    <property type="project" value="UniProtKB-UniRule"/>
</dbReference>
<evidence type="ECO:0000256" key="5">
    <source>
        <dbReference type="ARBA" id="ARBA00022839"/>
    </source>
</evidence>
<sequence>MATPKDITFETAISELETIVNQLESGDLELEKSLALFERGIELTRLSQGRLQEAEQKVQILMEKQGNLELQPFSENVGQGE</sequence>
<comment type="function">
    <text evidence="6">Bidirectionally degrades single-stranded DNA into large acid-insoluble oligonucleotides, which are then degraded further into small acid-soluble oligonucleotides.</text>
</comment>
<dbReference type="Pfam" id="PF02609">
    <property type="entry name" value="Exonuc_VII_S"/>
    <property type="match status" value="1"/>
</dbReference>
<comment type="similarity">
    <text evidence="1 6">Belongs to the XseB family.</text>
</comment>
<evidence type="ECO:0000256" key="1">
    <source>
        <dbReference type="ARBA" id="ARBA00009998"/>
    </source>
</evidence>
<comment type="subunit">
    <text evidence="6">Heterooligomer composed of large and small subunits.</text>
</comment>
<organism evidence="7 8">
    <name type="scientific">Psychrosphaera haliotis</name>
    <dbReference type="NCBI Taxonomy" id="555083"/>
    <lineage>
        <taxon>Bacteria</taxon>
        <taxon>Pseudomonadati</taxon>
        <taxon>Pseudomonadota</taxon>
        <taxon>Gammaproteobacteria</taxon>
        <taxon>Alteromonadales</taxon>
        <taxon>Pseudoalteromonadaceae</taxon>
        <taxon>Psychrosphaera</taxon>
    </lineage>
</organism>
<accession>A0A6N8F926</accession>